<sequence>MNMVERFQANKASTIKSSSSTNTNNNIDHHTSAKQRLTHEQTLSMDDDDDQMIRVRVLNSTEIYEGNDAILKCEFNRYNSLYEVAAWFRDDVQIHIQEFCFWQFLPTFTKWNIIPNFF</sequence>
<evidence type="ECO:0000256" key="1">
    <source>
        <dbReference type="SAM" id="MobiDB-lite"/>
    </source>
</evidence>
<proteinExistence type="predicted"/>
<protein>
    <submittedName>
        <fullName evidence="2">Uncharacterized protein</fullName>
    </submittedName>
</protein>
<accession>A0A1Y3BNL4</accession>
<feature type="compositionally biased region" description="Low complexity" evidence="1">
    <location>
        <begin position="9"/>
        <end position="26"/>
    </location>
</feature>
<dbReference type="EMBL" id="MUJZ01007746">
    <property type="protein sequence ID" value="OTF82590.1"/>
    <property type="molecule type" value="Genomic_DNA"/>
</dbReference>
<gene>
    <name evidence="2" type="ORF">BLA29_001942</name>
</gene>
<keyword evidence="3" id="KW-1185">Reference proteome</keyword>
<dbReference type="Proteomes" id="UP000194236">
    <property type="component" value="Unassembled WGS sequence"/>
</dbReference>
<reference evidence="2 3" key="1">
    <citation type="submission" date="2017-03" db="EMBL/GenBank/DDBJ databases">
        <title>Genome Survey of Euroglyphus maynei.</title>
        <authorList>
            <person name="Arlian L.G."/>
            <person name="Morgan M.S."/>
            <person name="Rider S.D."/>
        </authorList>
    </citation>
    <scope>NUCLEOTIDE SEQUENCE [LARGE SCALE GENOMIC DNA]</scope>
    <source>
        <strain evidence="2">Arlian Lab</strain>
        <tissue evidence="2">Whole body</tissue>
    </source>
</reference>
<feature type="region of interest" description="Disordered" evidence="1">
    <location>
        <begin position="1"/>
        <end position="41"/>
    </location>
</feature>
<name>A0A1Y3BNL4_EURMA</name>
<evidence type="ECO:0000313" key="2">
    <source>
        <dbReference type="EMBL" id="OTF82590.1"/>
    </source>
</evidence>
<organism evidence="2 3">
    <name type="scientific">Euroglyphus maynei</name>
    <name type="common">Mayne's house dust mite</name>
    <dbReference type="NCBI Taxonomy" id="6958"/>
    <lineage>
        <taxon>Eukaryota</taxon>
        <taxon>Metazoa</taxon>
        <taxon>Ecdysozoa</taxon>
        <taxon>Arthropoda</taxon>
        <taxon>Chelicerata</taxon>
        <taxon>Arachnida</taxon>
        <taxon>Acari</taxon>
        <taxon>Acariformes</taxon>
        <taxon>Sarcoptiformes</taxon>
        <taxon>Astigmata</taxon>
        <taxon>Psoroptidia</taxon>
        <taxon>Analgoidea</taxon>
        <taxon>Pyroglyphidae</taxon>
        <taxon>Pyroglyphinae</taxon>
        <taxon>Euroglyphus</taxon>
    </lineage>
</organism>
<dbReference type="AlphaFoldDB" id="A0A1Y3BNL4"/>
<evidence type="ECO:0000313" key="3">
    <source>
        <dbReference type="Proteomes" id="UP000194236"/>
    </source>
</evidence>
<comment type="caution">
    <text evidence="2">The sequence shown here is derived from an EMBL/GenBank/DDBJ whole genome shotgun (WGS) entry which is preliminary data.</text>
</comment>